<protein>
    <submittedName>
        <fullName evidence="2">Potassium-transporting ATPase subunit F</fullName>
    </submittedName>
</protein>
<evidence type="ECO:0000313" key="3">
    <source>
        <dbReference type="Proteomes" id="UP000657006"/>
    </source>
</evidence>
<name>A0A926DS00_9FIRM</name>
<dbReference type="GO" id="GO:0008556">
    <property type="term" value="F:P-type potassium transmembrane transporter activity"/>
    <property type="evidence" value="ECO:0007669"/>
    <property type="project" value="InterPro"/>
</dbReference>
<evidence type="ECO:0000313" key="2">
    <source>
        <dbReference type="EMBL" id="MBC8544178.1"/>
    </source>
</evidence>
<comment type="caution">
    <text evidence="2">The sequence shown here is derived from an EMBL/GenBank/DDBJ whole genome shotgun (WGS) entry which is preliminary data.</text>
</comment>
<sequence>MEVVTGIVGVVALLVLVYLGYVLLKGEDRR</sequence>
<gene>
    <name evidence="2" type="ORF">H8730_11585</name>
</gene>
<reference evidence="2" key="1">
    <citation type="submission" date="2020-08" db="EMBL/GenBank/DDBJ databases">
        <title>Genome public.</title>
        <authorList>
            <person name="Liu C."/>
            <person name="Sun Q."/>
        </authorList>
    </citation>
    <scope>NUCLEOTIDE SEQUENCE</scope>
    <source>
        <strain evidence="2">NSJ-32</strain>
    </source>
</reference>
<keyword evidence="3" id="KW-1185">Reference proteome</keyword>
<dbReference type="Pfam" id="PF09604">
    <property type="entry name" value="Potass_KdpF"/>
    <property type="match status" value="1"/>
</dbReference>
<dbReference type="InterPro" id="IPR011726">
    <property type="entry name" value="KdpF"/>
</dbReference>
<proteinExistence type="predicted"/>
<keyword evidence="1" id="KW-0472">Membrane</keyword>
<keyword evidence="1" id="KW-1133">Transmembrane helix</keyword>
<feature type="transmembrane region" description="Helical" evidence="1">
    <location>
        <begin position="6"/>
        <end position="24"/>
    </location>
</feature>
<keyword evidence="1" id="KW-0812">Transmembrane</keyword>
<dbReference type="Proteomes" id="UP000657006">
    <property type="component" value="Unassembled WGS sequence"/>
</dbReference>
<dbReference type="GO" id="GO:0005886">
    <property type="term" value="C:plasma membrane"/>
    <property type="evidence" value="ECO:0007669"/>
    <property type="project" value="InterPro"/>
</dbReference>
<dbReference type="AlphaFoldDB" id="A0A926DS00"/>
<evidence type="ECO:0000256" key="1">
    <source>
        <dbReference type="SAM" id="Phobius"/>
    </source>
</evidence>
<dbReference type="RefSeq" id="WP_177718587.1">
    <property type="nucleotide sequence ID" value="NZ_JACRSQ010000017.1"/>
</dbReference>
<organism evidence="2 3">
    <name type="scientific">Bianquea renquensis</name>
    <dbReference type="NCBI Taxonomy" id="2763661"/>
    <lineage>
        <taxon>Bacteria</taxon>
        <taxon>Bacillati</taxon>
        <taxon>Bacillota</taxon>
        <taxon>Clostridia</taxon>
        <taxon>Eubacteriales</taxon>
        <taxon>Bianqueaceae</taxon>
        <taxon>Bianquea</taxon>
    </lineage>
</organism>
<dbReference type="EMBL" id="JACRSQ010000017">
    <property type="protein sequence ID" value="MBC8544178.1"/>
    <property type="molecule type" value="Genomic_DNA"/>
</dbReference>
<accession>A0A926DS00</accession>